<dbReference type="InterPro" id="IPR020084">
    <property type="entry name" value="NUDIX_hydrolase_CS"/>
</dbReference>
<dbReference type="EC" id="3.6.1.17" evidence="2"/>
<dbReference type="Gene3D" id="3.90.79.10">
    <property type="entry name" value="Nucleoside Triphosphate Pyrophosphohydrolase"/>
    <property type="match status" value="1"/>
</dbReference>
<evidence type="ECO:0000256" key="6">
    <source>
        <dbReference type="ARBA" id="ARBA00024504"/>
    </source>
</evidence>
<comment type="similarity">
    <text evidence="1">Belongs to the Nudix hydrolase family.</text>
</comment>
<gene>
    <name evidence="12" type="primary">Nudt3-002</name>
</gene>
<evidence type="ECO:0000256" key="4">
    <source>
        <dbReference type="ARBA" id="ARBA00022741"/>
    </source>
</evidence>
<evidence type="ECO:0000256" key="8">
    <source>
        <dbReference type="ARBA" id="ARBA00032644"/>
    </source>
</evidence>
<dbReference type="SUPFAM" id="SSF55811">
    <property type="entry name" value="Nudix"/>
    <property type="match status" value="1"/>
</dbReference>
<evidence type="ECO:0000256" key="7">
    <source>
        <dbReference type="ARBA" id="ARBA00029676"/>
    </source>
</evidence>
<sequence length="143" mass="16449">MGLVKAAGLILFRRPCTSSIVEFLLLQASYGEHHWSPPKGHVDPGEDDLTTALRETHEESGFDKESFTVLKDFKIQLNYQVKNKPKLVTYWLAELKDPKNKVTLSDEHQDFVWLPIAEAMQRSGYDDMQDALKKAHEYITRQS</sequence>
<dbReference type="PANTHER" id="PTHR21340:SF0">
    <property type="entry name" value="BIS(5'-NUCLEOSYL)-TETRAPHOSPHATASE [ASYMMETRICAL]"/>
    <property type="match status" value="1"/>
</dbReference>
<dbReference type="PANTHER" id="PTHR21340">
    <property type="entry name" value="DIADENOSINE 5,5-P1,P4-TETRAPHOSPHATE PYROPHOSPHOHYDROLASE MUTT"/>
    <property type="match status" value="1"/>
</dbReference>
<accession>A0A6F9DNL5</accession>
<dbReference type="GO" id="GO:0006167">
    <property type="term" value="P:AMP biosynthetic process"/>
    <property type="evidence" value="ECO:0007669"/>
    <property type="project" value="TreeGrafter"/>
</dbReference>
<name>A0A6F9DNL5_9ASCI</name>
<evidence type="ECO:0000259" key="11">
    <source>
        <dbReference type="PROSITE" id="PS51462"/>
    </source>
</evidence>
<dbReference type="Pfam" id="PF00293">
    <property type="entry name" value="NUDIX"/>
    <property type="match status" value="1"/>
</dbReference>
<evidence type="ECO:0000256" key="3">
    <source>
        <dbReference type="ARBA" id="ARBA00018911"/>
    </source>
</evidence>
<evidence type="ECO:0000256" key="1">
    <source>
        <dbReference type="ARBA" id="ARBA00005582"/>
    </source>
</evidence>
<keyword evidence="4" id="KW-0547">Nucleotide-binding</keyword>
<protein>
    <recommendedName>
        <fullName evidence="3">Bis(5'-nucleosyl)-tetraphosphatase [asymmetrical]</fullName>
        <ecNumber evidence="2">3.6.1.17</ecNumber>
    </recommendedName>
    <alternativeName>
        <fullName evidence="8">Diadenosine 5',5'''-P1,P4-tetraphosphate asymmetrical hydrolase</fullName>
    </alternativeName>
    <alternativeName>
        <fullName evidence="7">Nucleoside diphosphate-linked moiety X motif 2</fullName>
    </alternativeName>
</protein>
<comment type="catalytic activity">
    <reaction evidence="10">
        <text>P(1),P(4)-bis(5'-guanosyl) tetraphosphate + H2O = GMP + GTP + 2 H(+)</text>
        <dbReference type="Rhea" id="RHEA:22484"/>
        <dbReference type="ChEBI" id="CHEBI:15377"/>
        <dbReference type="ChEBI" id="CHEBI:15378"/>
        <dbReference type="ChEBI" id="CHEBI:37565"/>
        <dbReference type="ChEBI" id="CHEBI:57553"/>
        <dbReference type="ChEBI" id="CHEBI:58115"/>
        <dbReference type="EC" id="3.6.1.17"/>
    </reaction>
</comment>
<proteinExistence type="evidence at transcript level"/>
<evidence type="ECO:0000256" key="9">
    <source>
        <dbReference type="ARBA" id="ARBA00045172"/>
    </source>
</evidence>
<dbReference type="InterPro" id="IPR003565">
    <property type="entry name" value="Tetra_PHTase"/>
</dbReference>
<dbReference type="PROSITE" id="PS51462">
    <property type="entry name" value="NUDIX"/>
    <property type="match status" value="1"/>
</dbReference>
<dbReference type="InterPro" id="IPR015797">
    <property type="entry name" value="NUDIX_hydrolase-like_dom_sf"/>
</dbReference>
<dbReference type="EMBL" id="LR788633">
    <property type="protein sequence ID" value="CAB3264495.1"/>
    <property type="molecule type" value="mRNA"/>
</dbReference>
<dbReference type="GO" id="GO:0004081">
    <property type="term" value="F:bis(5'-nucleosyl)-tetraphosphatase (asymmetrical) activity"/>
    <property type="evidence" value="ECO:0007669"/>
    <property type="project" value="UniProtKB-EC"/>
</dbReference>
<comment type="function">
    <text evidence="9">Catalyzes the asymmetric hydrolysis of diadenosine 5',5'''-P1,P4-tetraphosphate (Ap4A) to yield AMP and ATP. Exhibits decapping activity towards FAD-capped RNAs and dpCoA-capped RNAs in vitro.</text>
</comment>
<comment type="catalytic activity">
    <reaction evidence="6">
        <text>a 5'-end FAD-phospho-ribonucleoside in mRNA + H2O = a 5'-end phospho-adenosine-phospho-ribonucleoside in mRNA + FMN + 2 H(+)</text>
        <dbReference type="Rhea" id="RHEA:67588"/>
        <dbReference type="Rhea" id="RHEA-COMP:15719"/>
        <dbReference type="Rhea" id="RHEA-COMP:17275"/>
        <dbReference type="ChEBI" id="CHEBI:15377"/>
        <dbReference type="ChEBI" id="CHEBI:15378"/>
        <dbReference type="ChEBI" id="CHEBI:58210"/>
        <dbReference type="ChEBI" id="CHEBI:144051"/>
        <dbReference type="ChEBI" id="CHEBI:172372"/>
    </reaction>
    <physiologicalReaction direction="left-to-right" evidence="6">
        <dbReference type="Rhea" id="RHEA:67589"/>
    </physiologicalReaction>
</comment>
<dbReference type="InterPro" id="IPR000086">
    <property type="entry name" value="NUDIX_hydrolase_dom"/>
</dbReference>
<dbReference type="PROSITE" id="PS00893">
    <property type="entry name" value="NUDIX_BOX"/>
    <property type="match status" value="1"/>
</dbReference>
<reference evidence="12" key="1">
    <citation type="submission" date="2020-04" db="EMBL/GenBank/DDBJ databases">
        <authorList>
            <person name="Neveu A P."/>
        </authorList>
    </citation>
    <scope>NUCLEOTIDE SEQUENCE</scope>
    <source>
        <tissue evidence="12">Whole embryo</tissue>
    </source>
</reference>
<dbReference type="GO" id="GO:0000166">
    <property type="term" value="F:nucleotide binding"/>
    <property type="evidence" value="ECO:0007669"/>
    <property type="project" value="UniProtKB-KW"/>
</dbReference>
<evidence type="ECO:0000256" key="2">
    <source>
        <dbReference type="ARBA" id="ARBA00012447"/>
    </source>
</evidence>
<dbReference type="PRINTS" id="PR01405">
    <property type="entry name" value="TETRPHPHTASE"/>
</dbReference>
<feature type="domain" description="Nudix hydrolase" evidence="11">
    <location>
        <begin position="2"/>
        <end position="136"/>
    </location>
</feature>
<evidence type="ECO:0000256" key="10">
    <source>
        <dbReference type="ARBA" id="ARBA00048896"/>
    </source>
</evidence>
<evidence type="ECO:0000313" key="12">
    <source>
        <dbReference type="EMBL" id="CAB3264495.1"/>
    </source>
</evidence>
<organism evidence="12">
    <name type="scientific">Phallusia mammillata</name>
    <dbReference type="NCBI Taxonomy" id="59560"/>
    <lineage>
        <taxon>Eukaryota</taxon>
        <taxon>Metazoa</taxon>
        <taxon>Chordata</taxon>
        <taxon>Tunicata</taxon>
        <taxon>Ascidiacea</taxon>
        <taxon>Phlebobranchia</taxon>
        <taxon>Ascidiidae</taxon>
        <taxon>Phallusia</taxon>
    </lineage>
</organism>
<dbReference type="AlphaFoldDB" id="A0A6F9DNL5"/>
<keyword evidence="5 12" id="KW-0378">Hydrolase</keyword>
<evidence type="ECO:0000256" key="5">
    <source>
        <dbReference type="ARBA" id="ARBA00022801"/>
    </source>
</evidence>
<dbReference type="InterPro" id="IPR051325">
    <property type="entry name" value="Nudix_hydrolase_domain"/>
</dbReference>
<dbReference type="CDD" id="cd03428">
    <property type="entry name" value="NUDIX_Ap4A_Nudt2"/>
    <property type="match status" value="1"/>
</dbReference>
<dbReference type="GO" id="GO:0006754">
    <property type="term" value="P:ATP biosynthetic process"/>
    <property type="evidence" value="ECO:0007669"/>
    <property type="project" value="TreeGrafter"/>
</dbReference>